<evidence type="ECO:0000256" key="2">
    <source>
        <dbReference type="ARBA" id="ARBA00022448"/>
    </source>
</evidence>
<reference evidence="12 13" key="1">
    <citation type="submission" date="2024-02" db="EMBL/GenBank/DDBJ databases">
        <authorList>
            <person name="Chen Y."/>
            <person name="Shah S."/>
            <person name="Dougan E. K."/>
            <person name="Thang M."/>
            <person name="Chan C."/>
        </authorList>
    </citation>
    <scope>NUCLEOTIDE SEQUENCE [LARGE SCALE GENOMIC DNA]</scope>
</reference>
<evidence type="ECO:0000256" key="8">
    <source>
        <dbReference type="ARBA" id="ARBA00023136"/>
    </source>
</evidence>
<keyword evidence="4 10" id="KW-0812">Transmembrane</keyword>
<dbReference type="Pfam" id="PF00999">
    <property type="entry name" value="Na_H_Exchanger"/>
    <property type="match status" value="1"/>
</dbReference>
<sequence length="214" mass="24022">MLFLQSWAPIFWAMPWNLRRAGMAPRQTRQRSVGVVHADGYVVLLMFFGCLIIGASLMLLLDRFAPAVPYTVAMFLVGVAFACWHWSRTPTSTISWHTWFRSVEKWESINPHLLFYSFLPPLIFSEAMKLNVRLVQKCFAQVFLLACPGVLLGTTLVATVARFLLPYDWSWAVSLTFGAVLSATDPVAVVALFSTLGVSPKLTMLRSVHHTIGE</sequence>
<feature type="domain" description="Cation/H+ exchanger transmembrane" evidence="11">
    <location>
        <begin position="55"/>
        <end position="202"/>
    </location>
</feature>
<dbReference type="InterPro" id="IPR018422">
    <property type="entry name" value="Cation/H_exchanger_CPA1"/>
</dbReference>
<organism evidence="12 13">
    <name type="scientific">Durusdinium trenchii</name>
    <dbReference type="NCBI Taxonomy" id="1381693"/>
    <lineage>
        <taxon>Eukaryota</taxon>
        <taxon>Sar</taxon>
        <taxon>Alveolata</taxon>
        <taxon>Dinophyceae</taxon>
        <taxon>Suessiales</taxon>
        <taxon>Symbiodiniaceae</taxon>
        <taxon>Durusdinium</taxon>
    </lineage>
</organism>
<evidence type="ECO:0000313" key="13">
    <source>
        <dbReference type="Proteomes" id="UP001642484"/>
    </source>
</evidence>
<protein>
    <recommendedName>
        <fullName evidence="11">Cation/H+ exchanger transmembrane domain-containing protein</fullName>
    </recommendedName>
</protein>
<dbReference type="Proteomes" id="UP001642484">
    <property type="component" value="Unassembled WGS sequence"/>
</dbReference>
<keyword evidence="9" id="KW-0739">Sodium transport</keyword>
<comment type="subcellular location">
    <subcellularLocation>
        <location evidence="1">Cell membrane</location>
        <topology evidence="1">Multi-pass membrane protein</topology>
    </subcellularLocation>
</comment>
<dbReference type="EMBL" id="CAXAMN010010624">
    <property type="protein sequence ID" value="CAK9032222.1"/>
    <property type="molecule type" value="Genomic_DNA"/>
</dbReference>
<gene>
    <name evidence="12" type="ORF">CCMP2556_LOCUS18595</name>
</gene>
<dbReference type="PANTHER" id="PTHR10110">
    <property type="entry name" value="SODIUM/HYDROGEN EXCHANGER"/>
    <property type="match status" value="1"/>
</dbReference>
<keyword evidence="3" id="KW-1003">Cell membrane</keyword>
<evidence type="ECO:0000256" key="7">
    <source>
        <dbReference type="ARBA" id="ARBA00023065"/>
    </source>
</evidence>
<feature type="transmembrane region" description="Helical" evidence="10">
    <location>
        <begin position="68"/>
        <end position="87"/>
    </location>
</feature>
<keyword evidence="7" id="KW-0406">Ion transport</keyword>
<feature type="transmembrane region" description="Helical" evidence="10">
    <location>
        <begin position="40"/>
        <end position="61"/>
    </location>
</feature>
<keyword evidence="13" id="KW-1185">Reference proteome</keyword>
<evidence type="ECO:0000256" key="6">
    <source>
        <dbReference type="ARBA" id="ARBA00023053"/>
    </source>
</evidence>
<comment type="caution">
    <text evidence="12">The sequence shown here is derived from an EMBL/GenBank/DDBJ whole genome shotgun (WGS) entry which is preliminary data.</text>
</comment>
<evidence type="ECO:0000256" key="3">
    <source>
        <dbReference type="ARBA" id="ARBA00022475"/>
    </source>
</evidence>
<dbReference type="PANTHER" id="PTHR10110:SF86">
    <property type="entry name" value="SODIUM_HYDROGEN EXCHANGER 7"/>
    <property type="match status" value="1"/>
</dbReference>
<evidence type="ECO:0000256" key="9">
    <source>
        <dbReference type="ARBA" id="ARBA00023201"/>
    </source>
</evidence>
<dbReference type="Gene3D" id="6.10.140.1330">
    <property type="match status" value="1"/>
</dbReference>
<dbReference type="InterPro" id="IPR006153">
    <property type="entry name" value="Cation/H_exchanger_TM"/>
</dbReference>
<evidence type="ECO:0000256" key="4">
    <source>
        <dbReference type="ARBA" id="ARBA00022692"/>
    </source>
</evidence>
<keyword evidence="2" id="KW-0813">Transport</keyword>
<evidence type="ECO:0000256" key="1">
    <source>
        <dbReference type="ARBA" id="ARBA00004651"/>
    </source>
</evidence>
<accession>A0ABP0L097</accession>
<name>A0ABP0L097_9DINO</name>
<evidence type="ECO:0000256" key="5">
    <source>
        <dbReference type="ARBA" id="ARBA00022989"/>
    </source>
</evidence>
<proteinExistence type="predicted"/>
<keyword evidence="5 10" id="KW-1133">Transmembrane helix</keyword>
<keyword evidence="6" id="KW-0915">Sodium</keyword>
<feature type="transmembrane region" description="Helical" evidence="10">
    <location>
        <begin position="171"/>
        <end position="196"/>
    </location>
</feature>
<evidence type="ECO:0000259" key="11">
    <source>
        <dbReference type="Pfam" id="PF00999"/>
    </source>
</evidence>
<feature type="transmembrane region" description="Helical" evidence="10">
    <location>
        <begin position="142"/>
        <end position="165"/>
    </location>
</feature>
<evidence type="ECO:0000313" key="12">
    <source>
        <dbReference type="EMBL" id="CAK9032222.1"/>
    </source>
</evidence>
<evidence type="ECO:0000256" key="10">
    <source>
        <dbReference type="SAM" id="Phobius"/>
    </source>
</evidence>
<keyword evidence="8 10" id="KW-0472">Membrane</keyword>